<keyword evidence="3" id="KW-1185">Reference proteome</keyword>
<feature type="compositionally biased region" description="Basic residues" evidence="1">
    <location>
        <begin position="310"/>
        <end position="326"/>
    </location>
</feature>
<gene>
    <name evidence="2" type="ORF">JVT61DRAFT_818</name>
</gene>
<feature type="compositionally biased region" description="Polar residues" evidence="1">
    <location>
        <begin position="279"/>
        <end position="303"/>
    </location>
</feature>
<feature type="compositionally biased region" description="Polar residues" evidence="1">
    <location>
        <begin position="215"/>
        <end position="226"/>
    </location>
</feature>
<dbReference type="AlphaFoldDB" id="A0A8I2Z1Q6"/>
<comment type="caution">
    <text evidence="2">The sequence shown here is derived from an EMBL/GenBank/DDBJ whole genome shotgun (WGS) entry which is preliminary data.</text>
</comment>
<sequence length="333" mass="37490">MIETSLRKEVTKLEGQLAMSNKCYEQLLTKLDTLRMDPQKPSLPLSGPSPTTNDSASLFMCLLQDARAHDTTPSPKQSEFPLIVYWNKKEYLKGYNNGKGYLRTIRNDDSGMVGFLEDENGNIVNKDEQARMREFQRSLAYTLLKFGLAPTSWGRCTQPAQEYVVRSMRLKFPIFCYCADNWKADTFMGLYYSQWADCPQISNDSEGHHVKQETTDSTIEPTSNGKTTKRPSSPPMTNATKQKKLKQDNPDALIPTAPKQLEIIRALPGPPVSQLAAHTVSTTTATPNISSLTRSSQARSFNYHSPLYNRCHRQGSRSRLGNRKPSSKSLRPS</sequence>
<accession>A0A8I2Z1Q6</accession>
<dbReference type="OrthoDB" id="2688403at2759"/>
<feature type="region of interest" description="Disordered" evidence="1">
    <location>
        <begin position="279"/>
        <end position="333"/>
    </location>
</feature>
<dbReference type="EMBL" id="JAGFBS010000001">
    <property type="protein sequence ID" value="KAG6382169.1"/>
    <property type="molecule type" value="Genomic_DNA"/>
</dbReference>
<evidence type="ECO:0000256" key="1">
    <source>
        <dbReference type="SAM" id="MobiDB-lite"/>
    </source>
</evidence>
<name>A0A8I2Z1Q6_9AGAM</name>
<organism evidence="2 3">
    <name type="scientific">Boletus reticuloceps</name>
    <dbReference type="NCBI Taxonomy" id="495285"/>
    <lineage>
        <taxon>Eukaryota</taxon>
        <taxon>Fungi</taxon>
        <taxon>Dikarya</taxon>
        <taxon>Basidiomycota</taxon>
        <taxon>Agaricomycotina</taxon>
        <taxon>Agaricomycetes</taxon>
        <taxon>Agaricomycetidae</taxon>
        <taxon>Boletales</taxon>
        <taxon>Boletineae</taxon>
        <taxon>Boletaceae</taxon>
        <taxon>Boletoideae</taxon>
        <taxon>Boletus</taxon>
    </lineage>
</organism>
<protein>
    <submittedName>
        <fullName evidence="2">Uncharacterized protein</fullName>
    </submittedName>
</protein>
<reference evidence="2" key="1">
    <citation type="submission" date="2021-03" db="EMBL/GenBank/DDBJ databases">
        <title>Evolutionary innovations through gain and loss of genes in the ectomycorrhizal Boletales.</title>
        <authorList>
            <person name="Wu G."/>
            <person name="Miyauchi S."/>
            <person name="Morin E."/>
            <person name="Yang Z.-L."/>
            <person name="Xu J."/>
            <person name="Martin F.M."/>
        </authorList>
    </citation>
    <scope>NUCLEOTIDE SEQUENCE</scope>
    <source>
        <strain evidence="2">BR01</strain>
    </source>
</reference>
<feature type="region of interest" description="Disordered" evidence="1">
    <location>
        <begin position="206"/>
        <end position="253"/>
    </location>
</feature>
<proteinExistence type="predicted"/>
<dbReference type="Proteomes" id="UP000683000">
    <property type="component" value="Unassembled WGS sequence"/>
</dbReference>
<evidence type="ECO:0000313" key="2">
    <source>
        <dbReference type="EMBL" id="KAG6382169.1"/>
    </source>
</evidence>
<evidence type="ECO:0000313" key="3">
    <source>
        <dbReference type="Proteomes" id="UP000683000"/>
    </source>
</evidence>